<dbReference type="Gene3D" id="3.40.50.1240">
    <property type="entry name" value="Phosphoglycerate mutase-like"/>
    <property type="match status" value="1"/>
</dbReference>
<keyword evidence="2" id="KW-0378">Hydrolase</keyword>
<dbReference type="SUPFAM" id="SSF53254">
    <property type="entry name" value="Phosphoglycerate mutase-like"/>
    <property type="match status" value="1"/>
</dbReference>
<dbReference type="EMBL" id="VIIS01001504">
    <property type="protein sequence ID" value="KAF0297217.1"/>
    <property type="molecule type" value="Genomic_DNA"/>
</dbReference>
<dbReference type="CDD" id="cd07067">
    <property type="entry name" value="HP_PGM_like"/>
    <property type="match status" value="1"/>
</dbReference>
<feature type="active site" description="Tele-phosphohistidine intermediate" evidence="6">
    <location>
        <position position="27"/>
    </location>
</feature>
<dbReference type="AlphaFoldDB" id="A0A6A4VLJ9"/>
<evidence type="ECO:0000313" key="9">
    <source>
        <dbReference type="Proteomes" id="UP000440578"/>
    </source>
</evidence>
<evidence type="ECO:0000256" key="1">
    <source>
        <dbReference type="ARBA" id="ARBA00000464"/>
    </source>
</evidence>
<dbReference type="Pfam" id="PF00300">
    <property type="entry name" value="His_Phos_1"/>
    <property type="match status" value="1"/>
</dbReference>
<dbReference type="InterPro" id="IPR001345">
    <property type="entry name" value="PG/BPGM_mutase_AS"/>
</dbReference>
<protein>
    <recommendedName>
        <fullName evidence="4">Fructose-2,6-bisphosphatase TIGAR</fullName>
    </recommendedName>
    <alternativeName>
        <fullName evidence="5">TP53-induced glycolysis and apoptosis regulator</fullName>
    </alternativeName>
</protein>
<dbReference type="InterPro" id="IPR029033">
    <property type="entry name" value="His_PPase_superfam"/>
</dbReference>
<dbReference type="Proteomes" id="UP000440578">
    <property type="component" value="Unassembled WGS sequence"/>
</dbReference>
<comment type="catalytic activity">
    <reaction evidence="1">
        <text>beta-D-fructose 2,6-bisphosphate + H2O = beta-D-fructose 6-phosphate + phosphate</text>
        <dbReference type="Rhea" id="RHEA:17289"/>
        <dbReference type="ChEBI" id="CHEBI:15377"/>
        <dbReference type="ChEBI" id="CHEBI:43474"/>
        <dbReference type="ChEBI" id="CHEBI:57634"/>
        <dbReference type="ChEBI" id="CHEBI:58579"/>
        <dbReference type="EC" id="3.1.3.46"/>
    </reaction>
</comment>
<sequence>MNLSEIRGSTSQLTKLRPSLLLTLVRHGQSEGNKQGVIQGQSDYPLSELGVQQAQALRAHLDSRGVSFDAVYSSDLSRARQTADIVAAGLEITNDRRLRERNYGNCENKPAADLARCAAAAGLPVAQYVPEGGESQEQVRDRAGEFFKEICARHLSDTCTRVLVTGHGGCLRELITFLFSTYSGNLKKADAHKIAPNTGVTVVHVARKGQDMDSLTLKFLKIHSDEHLVNVASTAPPEV</sequence>
<name>A0A6A4VLJ9_AMPAM</name>
<feature type="binding site" evidence="7">
    <location>
        <position position="78"/>
    </location>
    <ligand>
        <name>substrate</name>
    </ligand>
</feature>
<evidence type="ECO:0000256" key="5">
    <source>
        <dbReference type="ARBA" id="ARBA00042275"/>
    </source>
</evidence>
<evidence type="ECO:0000256" key="6">
    <source>
        <dbReference type="PIRSR" id="PIRSR613078-1"/>
    </source>
</evidence>
<feature type="binding site" evidence="7">
    <location>
        <begin position="100"/>
        <end position="103"/>
    </location>
    <ligand>
        <name>substrate</name>
    </ligand>
</feature>
<evidence type="ECO:0000313" key="8">
    <source>
        <dbReference type="EMBL" id="KAF0297217.1"/>
    </source>
</evidence>
<evidence type="ECO:0000256" key="4">
    <source>
        <dbReference type="ARBA" id="ARBA00040907"/>
    </source>
</evidence>
<dbReference type="InterPro" id="IPR051695">
    <property type="entry name" value="Phosphoglycerate_Mutase"/>
</dbReference>
<dbReference type="GO" id="GO:0045820">
    <property type="term" value="P:negative regulation of glycolytic process"/>
    <property type="evidence" value="ECO:0007669"/>
    <property type="project" value="TreeGrafter"/>
</dbReference>
<reference evidence="8 9" key="1">
    <citation type="submission" date="2019-07" db="EMBL/GenBank/DDBJ databases">
        <title>Draft genome assembly of a fouling barnacle, Amphibalanus amphitrite (Darwin, 1854): The first reference genome for Thecostraca.</title>
        <authorList>
            <person name="Kim W."/>
        </authorList>
    </citation>
    <scope>NUCLEOTIDE SEQUENCE [LARGE SCALE GENOMIC DNA]</scope>
    <source>
        <strain evidence="8">SNU_AA5</strain>
        <tissue evidence="8">Soma without cirri and trophi</tissue>
    </source>
</reference>
<feature type="binding site" evidence="7">
    <location>
        <begin position="26"/>
        <end position="33"/>
    </location>
    <ligand>
        <name>substrate</name>
    </ligand>
</feature>
<comment type="similarity">
    <text evidence="3">Belongs to the phosphoglycerate mutase family.</text>
</comment>
<dbReference type="PANTHER" id="PTHR46517:SF1">
    <property type="entry name" value="FRUCTOSE-2,6-BISPHOSPHATASE TIGAR"/>
    <property type="match status" value="1"/>
</dbReference>
<evidence type="ECO:0000256" key="2">
    <source>
        <dbReference type="ARBA" id="ARBA00022801"/>
    </source>
</evidence>
<feature type="active site" description="Proton donor/acceptor" evidence="6">
    <location>
        <position position="100"/>
    </location>
</feature>
<dbReference type="InterPro" id="IPR013078">
    <property type="entry name" value="His_Pase_superF_clade-1"/>
</dbReference>
<dbReference type="GO" id="GO:0005829">
    <property type="term" value="C:cytosol"/>
    <property type="evidence" value="ECO:0007669"/>
    <property type="project" value="TreeGrafter"/>
</dbReference>
<dbReference type="GO" id="GO:0004331">
    <property type="term" value="F:fructose-2,6-bisphosphate 2-phosphatase activity"/>
    <property type="evidence" value="ECO:0007669"/>
    <property type="project" value="UniProtKB-EC"/>
</dbReference>
<comment type="caution">
    <text evidence="8">The sequence shown here is derived from an EMBL/GenBank/DDBJ whole genome shotgun (WGS) entry which is preliminary data.</text>
</comment>
<proteinExistence type="inferred from homology"/>
<accession>A0A6A4VLJ9</accession>
<keyword evidence="9" id="KW-1185">Reference proteome</keyword>
<evidence type="ECO:0000256" key="3">
    <source>
        <dbReference type="ARBA" id="ARBA00038362"/>
    </source>
</evidence>
<evidence type="ECO:0000256" key="7">
    <source>
        <dbReference type="PIRSR" id="PIRSR613078-2"/>
    </source>
</evidence>
<organism evidence="8 9">
    <name type="scientific">Amphibalanus amphitrite</name>
    <name type="common">Striped barnacle</name>
    <name type="synonym">Balanus amphitrite</name>
    <dbReference type="NCBI Taxonomy" id="1232801"/>
    <lineage>
        <taxon>Eukaryota</taxon>
        <taxon>Metazoa</taxon>
        <taxon>Ecdysozoa</taxon>
        <taxon>Arthropoda</taxon>
        <taxon>Crustacea</taxon>
        <taxon>Multicrustacea</taxon>
        <taxon>Cirripedia</taxon>
        <taxon>Thoracica</taxon>
        <taxon>Thoracicalcarea</taxon>
        <taxon>Balanomorpha</taxon>
        <taxon>Balanoidea</taxon>
        <taxon>Balanidae</taxon>
        <taxon>Amphibalaninae</taxon>
        <taxon>Amphibalanus</taxon>
    </lineage>
</organism>
<dbReference type="OrthoDB" id="354304at2759"/>
<dbReference type="PANTHER" id="PTHR46517">
    <property type="entry name" value="FRUCTOSE-2,6-BISPHOSPHATASE TIGAR"/>
    <property type="match status" value="1"/>
</dbReference>
<gene>
    <name evidence="8" type="primary">tigar_3</name>
    <name evidence="8" type="ORF">FJT64_005348</name>
</gene>
<dbReference type="PROSITE" id="PS00175">
    <property type="entry name" value="PG_MUTASE"/>
    <property type="match status" value="1"/>
</dbReference>
<dbReference type="SMART" id="SM00855">
    <property type="entry name" value="PGAM"/>
    <property type="match status" value="1"/>
</dbReference>
<dbReference type="GO" id="GO:0043456">
    <property type="term" value="P:regulation of pentose-phosphate shunt"/>
    <property type="evidence" value="ECO:0007669"/>
    <property type="project" value="TreeGrafter"/>
</dbReference>